<dbReference type="RefSeq" id="XP_003847138.1">
    <property type="nucleotide sequence ID" value="XM_003847090.1"/>
</dbReference>
<dbReference type="InterPro" id="IPR002110">
    <property type="entry name" value="Ankyrin_rpt"/>
</dbReference>
<dbReference type="InterPro" id="IPR052391">
    <property type="entry name" value="E3_Ligase-Neurotoxin"/>
</dbReference>
<accession>F9XRK5</accession>
<dbReference type="InterPro" id="IPR036770">
    <property type="entry name" value="Ankyrin_rpt-contain_sf"/>
</dbReference>
<dbReference type="AlphaFoldDB" id="F9XRK5"/>
<dbReference type="SUPFAM" id="SSF48403">
    <property type="entry name" value="Ankyrin repeat"/>
    <property type="match status" value="1"/>
</dbReference>
<dbReference type="Proteomes" id="UP000008062">
    <property type="component" value="Chromosome 18"/>
</dbReference>
<name>F9XRK5_ZYMTI</name>
<evidence type="ECO:0000313" key="2">
    <source>
        <dbReference type="Proteomes" id="UP000008062"/>
    </source>
</evidence>
<dbReference type="HOGENOM" id="CLU_064330_1_0_1"/>
<dbReference type="OrthoDB" id="1722345at2759"/>
<evidence type="ECO:0000313" key="1">
    <source>
        <dbReference type="EMBL" id="EGP82114.1"/>
    </source>
</evidence>
<reference evidence="1 2" key="1">
    <citation type="journal article" date="2011" name="PLoS Genet.">
        <title>Finished genome of the fungal wheat pathogen Mycosphaerella graminicola reveals dispensome structure, chromosome plasticity, and stealth pathogenesis.</title>
        <authorList>
            <person name="Goodwin S.B."/>
            <person name="Ben M'barek S."/>
            <person name="Dhillon B."/>
            <person name="Wittenberg A.H.J."/>
            <person name="Crane C.F."/>
            <person name="Hane J.K."/>
            <person name="Foster A.J."/>
            <person name="Van der Lee T.A.J."/>
            <person name="Grimwood J."/>
            <person name="Aerts A."/>
            <person name="Antoniw J."/>
            <person name="Bailey A."/>
            <person name="Bluhm B."/>
            <person name="Bowler J."/>
            <person name="Bristow J."/>
            <person name="van der Burgt A."/>
            <person name="Canto-Canche B."/>
            <person name="Churchill A.C.L."/>
            <person name="Conde-Ferraez L."/>
            <person name="Cools H.J."/>
            <person name="Coutinho P.M."/>
            <person name="Csukai M."/>
            <person name="Dehal P."/>
            <person name="De Wit P."/>
            <person name="Donzelli B."/>
            <person name="van de Geest H.C."/>
            <person name="van Ham R.C.H.J."/>
            <person name="Hammond-Kosack K.E."/>
            <person name="Henrissat B."/>
            <person name="Kilian A."/>
            <person name="Kobayashi A.K."/>
            <person name="Koopmann E."/>
            <person name="Kourmpetis Y."/>
            <person name="Kuzniar A."/>
            <person name="Lindquist E."/>
            <person name="Lombard V."/>
            <person name="Maliepaard C."/>
            <person name="Martins N."/>
            <person name="Mehrabi R."/>
            <person name="Nap J.P.H."/>
            <person name="Ponomarenko A."/>
            <person name="Rudd J.J."/>
            <person name="Salamov A."/>
            <person name="Schmutz J."/>
            <person name="Schouten H.J."/>
            <person name="Shapiro H."/>
            <person name="Stergiopoulos I."/>
            <person name="Torriani S.F.F."/>
            <person name="Tu H."/>
            <person name="de Vries R.P."/>
            <person name="Waalwijk C."/>
            <person name="Ware S.B."/>
            <person name="Wiebenga A."/>
            <person name="Zwiers L.-H."/>
            <person name="Oliver R.P."/>
            <person name="Grigoriev I.V."/>
            <person name="Kema G.H.J."/>
        </authorList>
    </citation>
    <scope>NUCLEOTIDE SEQUENCE [LARGE SCALE GENOMIC DNA]</scope>
    <source>
        <strain evidence="2">CBS 115943 / IPO323</strain>
    </source>
</reference>
<dbReference type="KEGG" id="ztr:MYCGRDRAFT_97851"/>
<dbReference type="GeneID" id="13399642"/>
<protein>
    <submittedName>
        <fullName evidence="1">Uncharacterized protein</fullName>
    </submittedName>
</protein>
<dbReference type="eggNOG" id="KOG4177">
    <property type="taxonomic scope" value="Eukaryota"/>
</dbReference>
<proteinExistence type="predicted"/>
<dbReference type="Pfam" id="PF13606">
    <property type="entry name" value="Ank_3"/>
    <property type="match status" value="1"/>
</dbReference>
<dbReference type="Gene3D" id="1.25.40.20">
    <property type="entry name" value="Ankyrin repeat-containing domain"/>
    <property type="match status" value="1"/>
</dbReference>
<organism evidence="1 2">
    <name type="scientific">Zymoseptoria tritici (strain CBS 115943 / IPO323)</name>
    <name type="common">Speckled leaf blotch fungus</name>
    <name type="synonym">Septoria tritici</name>
    <dbReference type="NCBI Taxonomy" id="336722"/>
    <lineage>
        <taxon>Eukaryota</taxon>
        <taxon>Fungi</taxon>
        <taxon>Dikarya</taxon>
        <taxon>Ascomycota</taxon>
        <taxon>Pezizomycotina</taxon>
        <taxon>Dothideomycetes</taxon>
        <taxon>Dothideomycetidae</taxon>
        <taxon>Mycosphaerellales</taxon>
        <taxon>Mycosphaerellaceae</taxon>
        <taxon>Zymoseptoria</taxon>
    </lineage>
</organism>
<gene>
    <name evidence="1" type="ORF">MYCGRDRAFT_97851</name>
</gene>
<dbReference type="InParanoid" id="F9XRK5"/>
<dbReference type="PANTHER" id="PTHR24133">
    <property type="entry name" value="ANKYRIN DOMAIN-CONTAINING"/>
    <property type="match status" value="1"/>
</dbReference>
<dbReference type="SMART" id="SM00248">
    <property type="entry name" value="ANK"/>
    <property type="match status" value="2"/>
</dbReference>
<dbReference type="EMBL" id="CM001213">
    <property type="protein sequence ID" value="EGP82114.1"/>
    <property type="molecule type" value="Genomic_DNA"/>
</dbReference>
<dbReference type="PANTHER" id="PTHR24133:SF40">
    <property type="entry name" value="ANKYRIN REPEAT DOMAIN 44"/>
    <property type="match status" value="1"/>
</dbReference>
<sequence>MSIKHATKTKRAPSHLLAPIIRLRRHEVLDILLPTLREHHIPVPGSAVKEAIALPLPLATIYLDRLFALEWDVNTALSNTEPPVLSIALADIMLVCWLLRRGADPNTPCDIDCTPLSIAVREAPVPVVELLLHHAQDSHNGHLVFHTVHRPDPKECTSLTRTLHRYNKPIDDILYQDARSYNLRAHFVRGTPLYYACKNGKPSVALTLIELGADPDKPCMRYNQAVGPTPREVAATNGWSRELMERLK</sequence>
<keyword evidence="2" id="KW-1185">Reference proteome</keyword>
<dbReference type="VEuPathDB" id="FungiDB:ZTRI_18.2"/>
<dbReference type="OMA" id="WDINEPV"/>